<evidence type="ECO:0000313" key="2">
    <source>
        <dbReference type="Proteomes" id="UP000789920"/>
    </source>
</evidence>
<proteinExistence type="predicted"/>
<accession>A0ACA9SLT0</accession>
<sequence length="56" mass="6286">NSRRAMIIYTSGTTGKPKGVVSTHANITAQVKSLVDAWRWSDKDKILHVLPLHHLH</sequence>
<dbReference type="EMBL" id="CAJVQC010132946">
    <property type="protein sequence ID" value="CAG8842098.1"/>
    <property type="molecule type" value="Genomic_DNA"/>
</dbReference>
<feature type="non-terminal residue" evidence="1">
    <location>
        <position position="56"/>
    </location>
</feature>
<dbReference type="Proteomes" id="UP000789920">
    <property type="component" value="Unassembled WGS sequence"/>
</dbReference>
<comment type="caution">
    <text evidence="1">The sequence shown here is derived from an EMBL/GenBank/DDBJ whole genome shotgun (WGS) entry which is preliminary data.</text>
</comment>
<protein>
    <submittedName>
        <fullName evidence="1">26101_t:CDS:1</fullName>
    </submittedName>
</protein>
<name>A0ACA9SLT0_9GLOM</name>
<feature type="non-terminal residue" evidence="1">
    <location>
        <position position="1"/>
    </location>
</feature>
<organism evidence="1 2">
    <name type="scientific">Racocetra persica</name>
    <dbReference type="NCBI Taxonomy" id="160502"/>
    <lineage>
        <taxon>Eukaryota</taxon>
        <taxon>Fungi</taxon>
        <taxon>Fungi incertae sedis</taxon>
        <taxon>Mucoromycota</taxon>
        <taxon>Glomeromycotina</taxon>
        <taxon>Glomeromycetes</taxon>
        <taxon>Diversisporales</taxon>
        <taxon>Gigasporaceae</taxon>
        <taxon>Racocetra</taxon>
    </lineage>
</organism>
<evidence type="ECO:0000313" key="1">
    <source>
        <dbReference type="EMBL" id="CAG8842098.1"/>
    </source>
</evidence>
<gene>
    <name evidence="1" type="ORF">RPERSI_LOCUS32160</name>
</gene>
<keyword evidence="2" id="KW-1185">Reference proteome</keyword>
<reference evidence="1" key="1">
    <citation type="submission" date="2021-06" db="EMBL/GenBank/DDBJ databases">
        <authorList>
            <person name="Kallberg Y."/>
            <person name="Tangrot J."/>
            <person name="Rosling A."/>
        </authorList>
    </citation>
    <scope>NUCLEOTIDE SEQUENCE</scope>
    <source>
        <strain evidence="1">MA461A</strain>
    </source>
</reference>